<evidence type="ECO:0000256" key="1">
    <source>
        <dbReference type="SAM" id="MobiDB-lite"/>
    </source>
</evidence>
<proteinExistence type="predicted"/>
<gene>
    <name evidence="2" type="ORF">MUN33_04705</name>
</gene>
<feature type="compositionally biased region" description="Low complexity" evidence="1">
    <location>
        <begin position="263"/>
        <end position="280"/>
    </location>
</feature>
<comment type="caution">
    <text evidence="2">The sequence shown here is derived from an EMBL/GenBank/DDBJ whole genome shotgun (WGS) entry which is preliminary data.</text>
</comment>
<evidence type="ECO:0000313" key="3">
    <source>
        <dbReference type="Proteomes" id="UP001139207"/>
    </source>
</evidence>
<feature type="compositionally biased region" description="Low complexity" evidence="1">
    <location>
        <begin position="155"/>
        <end position="168"/>
    </location>
</feature>
<dbReference type="RefSeq" id="WP_244803733.1">
    <property type="nucleotide sequence ID" value="NZ_JALIEA010000011.1"/>
</dbReference>
<feature type="region of interest" description="Disordered" evidence="1">
    <location>
        <begin position="1"/>
        <end position="29"/>
    </location>
</feature>
<name>A0A9X1WGH5_9CORY</name>
<dbReference type="AlphaFoldDB" id="A0A9X1WGH5"/>
<organism evidence="2 3">
    <name type="scientific">Corynebacterium kalidii</name>
    <dbReference type="NCBI Taxonomy" id="2931982"/>
    <lineage>
        <taxon>Bacteria</taxon>
        <taxon>Bacillati</taxon>
        <taxon>Actinomycetota</taxon>
        <taxon>Actinomycetes</taxon>
        <taxon>Mycobacteriales</taxon>
        <taxon>Corynebacteriaceae</taxon>
        <taxon>Corynebacterium</taxon>
    </lineage>
</organism>
<dbReference type="Proteomes" id="UP001139207">
    <property type="component" value="Unassembled WGS sequence"/>
</dbReference>
<feature type="compositionally biased region" description="Acidic residues" evidence="1">
    <location>
        <begin position="226"/>
        <end position="235"/>
    </location>
</feature>
<reference evidence="2" key="1">
    <citation type="submission" date="2022-04" db="EMBL/GenBank/DDBJ databases">
        <title>Corynebacterium kalidii LD5P10.</title>
        <authorList>
            <person name="Sun J.Q."/>
        </authorList>
    </citation>
    <scope>NUCLEOTIDE SEQUENCE</scope>
    <source>
        <strain evidence="2">LD5P10</strain>
    </source>
</reference>
<sequence length="297" mass="29631">MDYELEPERPADSPPTADDRSTEHHESLLRAEAARASRANRVLGSLVVAGFAAATVLGIVTWQNASSNQDGPASVEEAVADGSLATSAEASGGASRDERTSVTPSADSDARGTGRVDPARPDRSPDDHVTPLTADQYAPPNAWSGDRFVTPSPYPADSADGADNADGDTGTDGTGGTDATPGNGSGDSDLPSISDLLPSIPGIPTVPGGDDSPTTGPTDGTTEPTESTEDTEDSGNSDGDSGTAEATEPSEPGGPADPSNENTPGTLPGSGSTSTGSPDSTGDDRDAVTDTTGPAPR</sequence>
<accession>A0A9X1WGH5</accession>
<feature type="compositionally biased region" description="Basic and acidic residues" evidence="1">
    <location>
        <begin position="108"/>
        <end position="129"/>
    </location>
</feature>
<keyword evidence="3" id="KW-1185">Reference proteome</keyword>
<protein>
    <submittedName>
        <fullName evidence="2">Uncharacterized protein</fullName>
    </submittedName>
</protein>
<dbReference type="EMBL" id="JALIEA010000011">
    <property type="protein sequence ID" value="MCJ7858018.1"/>
    <property type="molecule type" value="Genomic_DNA"/>
</dbReference>
<feature type="region of interest" description="Disordered" evidence="1">
    <location>
        <begin position="65"/>
        <end position="297"/>
    </location>
</feature>
<feature type="compositionally biased region" description="Low complexity" evidence="1">
    <location>
        <begin position="177"/>
        <end position="225"/>
    </location>
</feature>
<evidence type="ECO:0000313" key="2">
    <source>
        <dbReference type="EMBL" id="MCJ7858018.1"/>
    </source>
</evidence>